<evidence type="ECO:0000256" key="1">
    <source>
        <dbReference type="ARBA" id="ARBA00004613"/>
    </source>
</evidence>
<dbReference type="PANTHER" id="PTHR38340:SF1">
    <property type="entry name" value="S-LAYER PROTEIN"/>
    <property type="match status" value="1"/>
</dbReference>
<dbReference type="PROSITE" id="PS00330">
    <property type="entry name" value="HEMOLYSIN_CALCIUM"/>
    <property type="match status" value="8"/>
</dbReference>
<accession>A0A918XTQ7</accession>
<dbReference type="SUPFAM" id="SSF51120">
    <property type="entry name" value="beta-Roll"/>
    <property type="match status" value="5"/>
</dbReference>
<dbReference type="AlphaFoldDB" id="A0A918XTQ7"/>
<dbReference type="Gene3D" id="2.150.10.10">
    <property type="entry name" value="Serralysin-like metalloprotease, C-terminal"/>
    <property type="match status" value="7"/>
</dbReference>
<dbReference type="PANTHER" id="PTHR38340">
    <property type="entry name" value="S-LAYER PROTEIN"/>
    <property type="match status" value="1"/>
</dbReference>
<reference evidence="5" key="1">
    <citation type="journal article" date="2014" name="Int. J. Syst. Evol. Microbiol.">
        <title>Complete genome sequence of Corynebacterium casei LMG S-19264T (=DSM 44701T), isolated from a smear-ripened cheese.</title>
        <authorList>
            <consortium name="US DOE Joint Genome Institute (JGI-PGF)"/>
            <person name="Walter F."/>
            <person name="Albersmeier A."/>
            <person name="Kalinowski J."/>
            <person name="Ruckert C."/>
        </authorList>
    </citation>
    <scope>NUCLEOTIDE SEQUENCE</scope>
    <source>
        <strain evidence="5">KCTC 42651</strain>
    </source>
</reference>
<evidence type="ECO:0000256" key="2">
    <source>
        <dbReference type="ARBA" id="ARBA00022525"/>
    </source>
</evidence>
<dbReference type="InterPro" id="IPR001343">
    <property type="entry name" value="Hemolysn_Ca-bd"/>
</dbReference>
<feature type="region of interest" description="Disordered" evidence="3">
    <location>
        <begin position="358"/>
        <end position="382"/>
    </location>
</feature>
<evidence type="ECO:0000313" key="5">
    <source>
        <dbReference type="EMBL" id="GHD52684.1"/>
    </source>
</evidence>
<dbReference type="EMBL" id="BMZS01000006">
    <property type="protein sequence ID" value="GHD52684.1"/>
    <property type="molecule type" value="Genomic_DNA"/>
</dbReference>
<protein>
    <submittedName>
        <fullName evidence="5">Hemolysin</fullName>
    </submittedName>
</protein>
<dbReference type="Pfam" id="PF14252">
    <property type="entry name" value="DUF4347"/>
    <property type="match status" value="1"/>
</dbReference>
<dbReference type="Proteomes" id="UP000630353">
    <property type="component" value="Unassembled WGS sequence"/>
</dbReference>
<evidence type="ECO:0000313" key="6">
    <source>
        <dbReference type="Proteomes" id="UP000630353"/>
    </source>
</evidence>
<comment type="caution">
    <text evidence="5">The sequence shown here is derived from an EMBL/GenBank/DDBJ whole genome shotgun (WGS) entry which is preliminary data.</text>
</comment>
<evidence type="ECO:0000259" key="4">
    <source>
        <dbReference type="Pfam" id="PF14252"/>
    </source>
</evidence>
<reference evidence="5" key="2">
    <citation type="submission" date="2020-09" db="EMBL/GenBank/DDBJ databases">
        <authorList>
            <person name="Sun Q."/>
            <person name="Kim S."/>
        </authorList>
    </citation>
    <scope>NUCLEOTIDE SEQUENCE</scope>
    <source>
        <strain evidence="5">KCTC 42651</strain>
    </source>
</reference>
<keyword evidence="2" id="KW-0964">Secreted</keyword>
<proteinExistence type="predicted"/>
<feature type="compositionally biased region" description="Low complexity" evidence="3">
    <location>
        <begin position="358"/>
        <end position="370"/>
    </location>
</feature>
<dbReference type="GO" id="GO:0005509">
    <property type="term" value="F:calcium ion binding"/>
    <property type="evidence" value="ECO:0007669"/>
    <property type="project" value="InterPro"/>
</dbReference>
<dbReference type="RefSeq" id="WP_189990710.1">
    <property type="nucleotide sequence ID" value="NZ_BMZS01000006.1"/>
</dbReference>
<dbReference type="InterPro" id="IPR018511">
    <property type="entry name" value="Hemolysin-typ_Ca-bd_CS"/>
</dbReference>
<comment type="subcellular location">
    <subcellularLocation>
        <location evidence="1">Secreted</location>
    </subcellularLocation>
</comment>
<keyword evidence="6" id="KW-1185">Reference proteome</keyword>
<sequence length="1029" mass="99352">MTRIDWQSMVAANTERGDEVLILDPGVEHAEVLLDGLRPGTEVVRLVAGGRGIEQVAEALAGRSGVVRLHIVCHGEPGVLHLAGERVDLPALAVRPGVLADVAAALAGRARVLLYGCSVAAGTDGRSFIDYLETWLRVPVAASSGPVGAAARGGGWFLQARDGRLVEPAFSAGARARWPGLLATLTGTAGDDTLSGTANADTISGAGGDDTLTGAGGGDLLSGGAGNDVFVFGCACDASGDTIVGGAGTDTISLPANASVDFSAVGSITGIEAVSVGSGATAVLVDAFSGSAVTVTGAGQVYFAASSLTLLDLSGVVASGLTGSVTVYGDQLNDDAETIVGPSALAVTVSAGGGDDTVTGGAAGDTLSGSDGDDDLSGAGGDDVLEGNVGSDFLTGGSGDDVLRGGWDGDGLYGGDGRDTLSGGEGGDVLCGENGDDVLRGGDGADGLCGAAGADALSGGAGNDTLSGADGSDTLSGGAGVDLLVGGMGNDVLAGGSGADTLSGGAGADLFVGSDGVTLADWAAGDVLQVASTSLTTADIVRTRDDLAIDTDGDGTADLTVKAAGLTFWASFAVTLDGGVARITYSDSSAGGGGDGGGGSSSSATGSGGIVITDVPAAAGSSGASRTISNTGPVSGFAALVENTGNNGNVVTATLPAGTTLTSEGPAVAESGDQAMATLIAAIDARDTAGESALIANAQSYLGDLASTTTLDIRTIVPTAPSASGEPIAITGTTPADGSTQSEAFVIDVGGLPAGSAIRLDNIEFASILGSATVSGGAGNNYAVGDAGAQYISLGDGDDTLYGGAGDDTVGSGSGADRLFGEAGSDSVFGGADADTVYGGADQDAVYGNQSGDVLYGNTGLDSLYGGQDSDIAYGGQHEDAVYGNLGDDVLYGNRGGDTLFGGQGNDVLYGGSNQGSALDPSAPDVLYGNLGDDTLVGGQGDDVLSGGDGADLFVFGAAAGDDTVADFDGAGGDRVEIASDSGVGNLPELIATLGTGDDGSVRFDLSGNVLLLSGVTADDLQSGWFVFA</sequence>
<dbReference type="Pfam" id="PF00353">
    <property type="entry name" value="HemolysinCabind"/>
    <property type="match status" value="11"/>
</dbReference>
<dbReference type="PRINTS" id="PR00313">
    <property type="entry name" value="CABNDNGRPT"/>
</dbReference>
<name>A0A918XTQ7_9PROT</name>
<feature type="domain" description="DUF4347" evidence="4">
    <location>
        <begin position="20"/>
        <end position="182"/>
    </location>
</feature>
<dbReference type="InterPro" id="IPR025592">
    <property type="entry name" value="DUF4347"/>
</dbReference>
<dbReference type="GO" id="GO:0005576">
    <property type="term" value="C:extracellular region"/>
    <property type="evidence" value="ECO:0007669"/>
    <property type="project" value="UniProtKB-SubCell"/>
</dbReference>
<evidence type="ECO:0000256" key="3">
    <source>
        <dbReference type="SAM" id="MobiDB-lite"/>
    </source>
</evidence>
<organism evidence="5 6">
    <name type="scientific">Thalassobaculum fulvum</name>
    <dbReference type="NCBI Taxonomy" id="1633335"/>
    <lineage>
        <taxon>Bacteria</taxon>
        <taxon>Pseudomonadati</taxon>
        <taxon>Pseudomonadota</taxon>
        <taxon>Alphaproteobacteria</taxon>
        <taxon>Rhodospirillales</taxon>
        <taxon>Thalassobaculaceae</taxon>
        <taxon>Thalassobaculum</taxon>
    </lineage>
</organism>
<gene>
    <name evidence="5" type="ORF">GCM10017083_28440</name>
</gene>
<dbReference type="InterPro" id="IPR011049">
    <property type="entry name" value="Serralysin-like_metalloprot_C"/>
</dbReference>
<dbReference type="InterPro" id="IPR050557">
    <property type="entry name" value="RTX_toxin/Mannuronan_C5-epim"/>
</dbReference>